<dbReference type="EMBL" id="ANJA01002873">
    <property type="protein sequence ID" value="ETO67624.1"/>
    <property type="molecule type" value="Genomic_DNA"/>
</dbReference>
<accession>A0A080ZLW3</accession>
<name>A0A080ZLW3_PHYNI</name>
<keyword evidence="3 5" id="KW-0964">Secreted</keyword>
<gene>
    <name evidence="6" type="ORF">F444_15473</name>
</gene>
<evidence type="ECO:0000256" key="4">
    <source>
        <dbReference type="ARBA" id="ARBA00022729"/>
    </source>
</evidence>
<comment type="function">
    <text evidence="5">Effector that suppresses plant defense responses during pathogen infection.</text>
</comment>
<feature type="chain" id="PRO_5044996606" description="RxLR effector protein" evidence="5">
    <location>
        <begin position="22"/>
        <end position="164"/>
    </location>
</feature>
<proteinExistence type="inferred from homology"/>
<evidence type="ECO:0000256" key="1">
    <source>
        <dbReference type="ARBA" id="ARBA00004613"/>
    </source>
</evidence>
<protein>
    <recommendedName>
        <fullName evidence="5">RxLR effector protein</fullName>
    </recommendedName>
</protein>
<keyword evidence="4 5" id="KW-0732">Signal</keyword>
<comment type="domain">
    <text evidence="5">The RxLR-dEER motif acts to carry the protein into the host cell cytoplasm through binding to cell surface phosphatidylinositol-3-phosphate.</text>
</comment>
<evidence type="ECO:0000256" key="5">
    <source>
        <dbReference type="RuleBase" id="RU367124"/>
    </source>
</evidence>
<comment type="similarity">
    <text evidence="2 5">Belongs to the RxLR effector family.</text>
</comment>
<dbReference type="Pfam" id="PF16810">
    <property type="entry name" value="RXLR"/>
    <property type="match status" value="1"/>
</dbReference>
<evidence type="ECO:0000313" key="6">
    <source>
        <dbReference type="EMBL" id="ETO67624.1"/>
    </source>
</evidence>
<dbReference type="InterPro" id="IPR031825">
    <property type="entry name" value="RXLR"/>
</dbReference>
<feature type="signal peptide" evidence="5">
    <location>
        <begin position="1"/>
        <end position="21"/>
    </location>
</feature>
<sequence length="164" mass="19028">MRSLLLIVLSTLVVFLTSTGAVPPNAPNLKTVTKNQKYILTWPAEDSVNEKRSLRADRRGVDMEAFKTDDEERGSTIMERLMAPLYGLKLGFYPNTQSKWVLRYEKQIFTKRYNAKETPVSLRPKYTGRDGNVVFHRFKAWYEKKVAAKRVGAQLRILKEYGYF</sequence>
<comment type="subcellular location">
    <subcellularLocation>
        <location evidence="1 5">Secreted</location>
    </subcellularLocation>
</comment>
<comment type="caution">
    <text evidence="6">The sequence shown here is derived from an EMBL/GenBank/DDBJ whole genome shotgun (WGS) entry which is preliminary data.</text>
</comment>
<dbReference type="OrthoDB" id="120748at2759"/>
<dbReference type="Proteomes" id="UP000028582">
    <property type="component" value="Unassembled WGS sequence"/>
</dbReference>
<evidence type="ECO:0000256" key="2">
    <source>
        <dbReference type="ARBA" id="ARBA00010400"/>
    </source>
</evidence>
<evidence type="ECO:0000313" key="7">
    <source>
        <dbReference type="Proteomes" id="UP000028582"/>
    </source>
</evidence>
<evidence type="ECO:0000256" key="3">
    <source>
        <dbReference type="ARBA" id="ARBA00022525"/>
    </source>
</evidence>
<dbReference type="AlphaFoldDB" id="A0A080ZLW3"/>
<organism evidence="6 7">
    <name type="scientific">Phytophthora nicotianae P1976</name>
    <dbReference type="NCBI Taxonomy" id="1317066"/>
    <lineage>
        <taxon>Eukaryota</taxon>
        <taxon>Sar</taxon>
        <taxon>Stramenopiles</taxon>
        <taxon>Oomycota</taxon>
        <taxon>Peronosporomycetes</taxon>
        <taxon>Peronosporales</taxon>
        <taxon>Peronosporaceae</taxon>
        <taxon>Phytophthora</taxon>
    </lineage>
</organism>
<reference evidence="6 7" key="1">
    <citation type="submission" date="2013-11" db="EMBL/GenBank/DDBJ databases">
        <title>The Genome Sequence of Phytophthora parasitica P1976.</title>
        <authorList>
            <consortium name="The Broad Institute Genomics Platform"/>
            <person name="Russ C."/>
            <person name="Tyler B."/>
            <person name="Panabieres F."/>
            <person name="Shan W."/>
            <person name="Tripathy S."/>
            <person name="Grunwald N."/>
            <person name="Machado M."/>
            <person name="Johnson C.S."/>
            <person name="Walker B."/>
            <person name="Young S."/>
            <person name="Zeng Q."/>
            <person name="Gargeya S."/>
            <person name="Fitzgerald M."/>
            <person name="Haas B."/>
            <person name="Abouelleil A."/>
            <person name="Allen A.W."/>
            <person name="Alvarado L."/>
            <person name="Arachchi H.M."/>
            <person name="Berlin A.M."/>
            <person name="Chapman S.B."/>
            <person name="Gainer-Dewar J."/>
            <person name="Goldberg J."/>
            <person name="Griggs A."/>
            <person name="Gujja S."/>
            <person name="Hansen M."/>
            <person name="Howarth C."/>
            <person name="Imamovic A."/>
            <person name="Ireland A."/>
            <person name="Larimer J."/>
            <person name="McCowan C."/>
            <person name="Murphy C."/>
            <person name="Pearson M."/>
            <person name="Poon T.W."/>
            <person name="Priest M."/>
            <person name="Roberts A."/>
            <person name="Saif S."/>
            <person name="Shea T."/>
            <person name="Sisk P."/>
            <person name="Sykes S."/>
            <person name="Wortman J."/>
            <person name="Nusbaum C."/>
            <person name="Birren B."/>
        </authorList>
    </citation>
    <scope>NUCLEOTIDE SEQUENCE [LARGE SCALE GENOMIC DNA]</scope>
    <source>
        <strain evidence="6 7">P1976</strain>
    </source>
</reference>